<feature type="domain" description="Aldehyde dehydrogenase" evidence="7">
    <location>
        <begin position="23"/>
        <end position="481"/>
    </location>
</feature>
<dbReference type="RefSeq" id="WP_152217501.1">
    <property type="nucleotide sequence ID" value="NZ_WESC01000020.1"/>
</dbReference>
<dbReference type="EMBL" id="WESC01000020">
    <property type="protein sequence ID" value="KAB7738525.1"/>
    <property type="molecule type" value="Genomic_DNA"/>
</dbReference>
<dbReference type="PROSITE" id="PS00687">
    <property type="entry name" value="ALDEHYDE_DEHYDR_GLU"/>
    <property type="match status" value="1"/>
</dbReference>
<dbReference type="InterPro" id="IPR016161">
    <property type="entry name" value="Ald_DH/histidinol_DH"/>
</dbReference>
<dbReference type="Gene3D" id="3.40.309.10">
    <property type="entry name" value="Aldehyde Dehydrogenase, Chain A, domain 2"/>
    <property type="match status" value="1"/>
</dbReference>
<dbReference type="InterPro" id="IPR050740">
    <property type="entry name" value="Aldehyde_DH_Superfamily"/>
</dbReference>
<sequence>MKLAARLKDQSLLKTLCYIDGKWVGEGAAQIKVTDPATDEVIATVPSLGAAETREALKAAERAQKDWGRRPAKERAAILRRWFDLMMANQDDLGAILTAEQGKPLAEGKGEIAYAASFIEFYSEEAKRVYGSIVPSPSTDRQIVVLKQPIGVCAAITPWNFPSAMITRKAGPALAAGCAMVVKPASQTPLSALALAELAHRAGIPAGVFSVVTGKAGEIGTEMTTSEIVRKVTFTGSTEVGKRLMEQSASTVKKVSLELGGNAPFIVFDDADIDAAVEGALGSKYRNTGQTCICTNRFLVQDKVYDAFVEKLSAKVKAMKQGSGFEDGVAQGPLIDMAAVEKAEEHVADAVAKGGRVVTGGKRSALGHSFYEPTVIADANSSMKLAQEETFGPVAPIFRFHTEEEAIALANDTPFGLASYFYARDIGRVWRVAQALEAGLVGVNAGLISTEVAPFGGYKESGIGREGGPWGIEEFLEVKYVAMAGL</sequence>
<feature type="active site" evidence="5">
    <location>
        <position position="258"/>
    </location>
</feature>
<keyword evidence="2" id="KW-0630">Potassium</keyword>
<dbReference type="CDD" id="cd07103">
    <property type="entry name" value="ALDH_F5_SSADH_GabD"/>
    <property type="match status" value="1"/>
</dbReference>
<dbReference type="PROSITE" id="PS00070">
    <property type="entry name" value="ALDEHYDE_DEHYDR_CYS"/>
    <property type="match status" value="1"/>
</dbReference>
<evidence type="ECO:0000313" key="9">
    <source>
        <dbReference type="Proteomes" id="UP000468901"/>
    </source>
</evidence>
<dbReference type="EC" id="1.2.1.-" evidence="8"/>
<dbReference type="InterPro" id="IPR015590">
    <property type="entry name" value="Aldehyde_DH_dom"/>
</dbReference>
<evidence type="ECO:0000256" key="4">
    <source>
        <dbReference type="ARBA" id="ARBA00023097"/>
    </source>
</evidence>
<dbReference type="PANTHER" id="PTHR43353">
    <property type="entry name" value="SUCCINATE-SEMIALDEHYDE DEHYDROGENASE, MITOCHONDRIAL"/>
    <property type="match status" value="1"/>
</dbReference>
<keyword evidence="4" id="KW-0558">Oxidation</keyword>
<dbReference type="InterPro" id="IPR016160">
    <property type="entry name" value="Ald_DH_CS_CYS"/>
</dbReference>
<evidence type="ECO:0000256" key="5">
    <source>
        <dbReference type="PROSITE-ProRule" id="PRU10007"/>
    </source>
</evidence>
<comment type="caution">
    <text evidence="8">The sequence shown here is derived from an EMBL/GenBank/DDBJ whole genome shotgun (WGS) entry which is preliminary data.</text>
</comment>
<evidence type="ECO:0000256" key="6">
    <source>
        <dbReference type="RuleBase" id="RU003345"/>
    </source>
</evidence>
<dbReference type="InterPro" id="IPR016162">
    <property type="entry name" value="Ald_DH_N"/>
</dbReference>
<evidence type="ECO:0000256" key="3">
    <source>
        <dbReference type="ARBA" id="ARBA00023002"/>
    </source>
</evidence>
<dbReference type="NCBIfam" id="TIGR01780">
    <property type="entry name" value="SSADH"/>
    <property type="match status" value="1"/>
</dbReference>
<reference evidence="8 9" key="1">
    <citation type="submission" date="2019-09" db="EMBL/GenBank/DDBJ databases">
        <title>Parvibaculum sedimenti sp. nov., isolated from sediment.</title>
        <authorList>
            <person name="Wang Y."/>
        </authorList>
    </citation>
    <scope>NUCLEOTIDE SEQUENCE [LARGE SCALE GENOMIC DNA]</scope>
    <source>
        <strain evidence="8 9">HXT-9</strain>
    </source>
</reference>
<dbReference type="GO" id="GO:0004777">
    <property type="term" value="F:succinate-semialdehyde dehydrogenase (NAD+) activity"/>
    <property type="evidence" value="ECO:0007669"/>
    <property type="project" value="TreeGrafter"/>
</dbReference>
<dbReference type="GO" id="GO:0009450">
    <property type="term" value="P:gamma-aminobutyric acid catabolic process"/>
    <property type="evidence" value="ECO:0007669"/>
    <property type="project" value="InterPro"/>
</dbReference>
<dbReference type="FunFam" id="3.40.605.10:FF:000005">
    <property type="entry name" value="Succinate-semialdehyde dehydrogenase I"/>
    <property type="match status" value="1"/>
</dbReference>
<dbReference type="Gene3D" id="3.40.605.10">
    <property type="entry name" value="Aldehyde Dehydrogenase, Chain A, domain 1"/>
    <property type="match status" value="1"/>
</dbReference>
<evidence type="ECO:0000256" key="2">
    <source>
        <dbReference type="ARBA" id="ARBA00022958"/>
    </source>
</evidence>
<dbReference type="PANTHER" id="PTHR43353:SF5">
    <property type="entry name" value="SUCCINATE-SEMIALDEHYDE DEHYDROGENASE, MITOCHONDRIAL"/>
    <property type="match status" value="1"/>
</dbReference>
<protein>
    <submittedName>
        <fullName evidence="8">Succinate-semialdehyde dehydrogenase</fullName>
        <ecNumber evidence="8">1.2.1.-</ecNumber>
    </submittedName>
</protein>
<evidence type="ECO:0000313" key="8">
    <source>
        <dbReference type="EMBL" id="KAB7738525.1"/>
    </source>
</evidence>
<gene>
    <name evidence="8" type="ORF">F2P47_16565</name>
</gene>
<dbReference type="GO" id="GO:0005829">
    <property type="term" value="C:cytosol"/>
    <property type="evidence" value="ECO:0007669"/>
    <property type="project" value="TreeGrafter"/>
</dbReference>
<dbReference type="AlphaFoldDB" id="A0A6N6VCS7"/>
<name>A0A6N6VCS7_9HYPH</name>
<organism evidence="8 9">
    <name type="scientific">Parvibaculum sedimenti</name>
    <dbReference type="NCBI Taxonomy" id="2608632"/>
    <lineage>
        <taxon>Bacteria</taxon>
        <taxon>Pseudomonadati</taxon>
        <taxon>Pseudomonadota</taxon>
        <taxon>Alphaproteobacteria</taxon>
        <taxon>Hyphomicrobiales</taxon>
        <taxon>Parvibaculaceae</taxon>
        <taxon>Parvibaculum</taxon>
    </lineage>
</organism>
<dbReference type="InterPro" id="IPR010102">
    <property type="entry name" value="Succ_semiAld_DH"/>
</dbReference>
<dbReference type="FunFam" id="3.40.605.10:FF:000026">
    <property type="entry name" value="Aldehyde dehydrogenase, putative"/>
    <property type="match status" value="1"/>
</dbReference>
<evidence type="ECO:0000256" key="1">
    <source>
        <dbReference type="ARBA" id="ARBA00009986"/>
    </source>
</evidence>
<evidence type="ECO:0000259" key="7">
    <source>
        <dbReference type="Pfam" id="PF00171"/>
    </source>
</evidence>
<comment type="similarity">
    <text evidence="1 6">Belongs to the aldehyde dehydrogenase family.</text>
</comment>
<proteinExistence type="inferred from homology"/>
<dbReference type="FunFam" id="3.40.309.10:FF:000004">
    <property type="entry name" value="Succinate-semialdehyde dehydrogenase I"/>
    <property type="match status" value="1"/>
</dbReference>
<dbReference type="Proteomes" id="UP000468901">
    <property type="component" value="Unassembled WGS sequence"/>
</dbReference>
<keyword evidence="3 6" id="KW-0560">Oxidoreductase</keyword>
<dbReference type="Pfam" id="PF00171">
    <property type="entry name" value="Aldedh"/>
    <property type="match status" value="1"/>
</dbReference>
<dbReference type="InterPro" id="IPR029510">
    <property type="entry name" value="Ald_DH_CS_GLU"/>
</dbReference>
<dbReference type="SUPFAM" id="SSF53720">
    <property type="entry name" value="ALDH-like"/>
    <property type="match status" value="1"/>
</dbReference>
<dbReference type="InterPro" id="IPR016163">
    <property type="entry name" value="Ald_DH_C"/>
</dbReference>
<keyword evidence="9" id="KW-1185">Reference proteome</keyword>
<accession>A0A6N6VCS7</accession>